<feature type="region of interest" description="Disordered" evidence="1">
    <location>
        <begin position="108"/>
        <end position="128"/>
    </location>
</feature>
<dbReference type="PANTHER" id="PTHR39474">
    <property type="entry name" value="UNNAMED PRODUCT"/>
    <property type="match status" value="1"/>
</dbReference>
<proteinExistence type="predicted"/>
<dbReference type="Proteomes" id="UP001444661">
    <property type="component" value="Unassembled WGS sequence"/>
</dbReference>
<dbReference type="EMBL" id="JAQQWK010000006">
    <property type="protein sequence ID" value="KAK8038886.1"/>
    <property type="molecule type" value="Genomic_DNA"/>
</dbReference>
<dbReference type="PANTHER" id="PTHR39474:SF1">
    <property type="entry name" value="FUNGAL SPECIFIC TRANSCRIPTION FACTOR"/>
    <property type="match status" value="1"/>
</dbReference>
<feature type="region of interest" description="Disordered" evidence="1">
    <location>
        <begin position="1"/>
        <end position="65"/>
    </location>
</feature>
<name>A0ABR1SYH6_9PEZI</name>
<sequence>MSSSASSTTAPPSHDTTTSSTTTSDQSTPSNHQPLPLPEPPAAGEDGTAARQLEVGGEGFKLDHLGPLVVHQDGTMSRIGNWAEMSELERENTLRIIGKRNQLRLKKLREEGKSTAEGAGEGEANKQQ</sequence>
<evidence type="ECO:0000313" key="2">
    <source>
        <dbReference type="EMBL" id="KAK8038886.1"/>
    </source>
</evidence>
<organism evidence="2 3">
    <name type="scientific">Apiospora rasikravindrae</name>
    <dbReference type="NCBI Taxonomy" id="990691"/>
    <lineage>
        <taxon>Eukaryota</taxon>
        <taxon>Fungi</taxon>
        <taxon>Dikarya</taxon>
        <taxon>Ascomycota</taxon>
        <taxon>Pezizomycotina</taxon>
        <taxon>Sordariomycetes</taxon>
        <taxon>Xylariomycetidae</taxon>
        <taxon>Amphisphaeriales</taxon>
        <taxon>Apiosporaceae</taxon>
        <taxon>Apiospora</taxon>
    </lineage>
</organism>
<accession>A0ABR1SYH6</accession>
<gene>
    <name evidence="2" type="ORF">PG993_007297</name>
</gene>
<keyword evidence="3" id="KW-1185">Reference proteome</keyword>
<feature type="compositionally biased region" description="Low complexity" evidence="1">
    <location>
        <begin position="1"/>
        <end position="30"/>
    </location>
</feature>
<protein>
    <recommendedName>
        <fullName evidence="4">Fungal specific transcription factor</fullName>
    </recommendedName>
</protein>
<evidence type="ECO:0008006" key="4">
    <source>
        <dbReference type="Google" id="ProtNLM"/>
    </source>
</evidence>
<evidence type="ECO:0000313" key="3">
    <source>
        <dbReference type="Proteomes" id="UP001444661"/>
    </source>
</evidence>
<evidence type="ECO:0000256" key="1">
    <source>
        <dbReference type="SAM" id="MobiDB-lite"/>
    </source>
</evidence>
<comment type="caution">
    <text evidence="2">The sequence shown here is derived from an EMBL/GenBank/DDBJ whole genome shotgun (WGS) entry which is preliminary data.</text>
</comment>
<reference evidence="2 3" key="1">
    <citation type="submission" date="2023-01" db="EMBL/GenBank/DDBJ databases">
        <title>Analysis of 21 Apiospora genomes using comparative genomics revels a genus with tremendous synthesis potential of carbohydrate active enzymes and secondary metabolites.</title>
        <authorList>
            <person name="Sorensen T."/>
        </authorList>
    </citation>
    <scope>NUCLEOTIDE SEQUENCE [LARGE SCALE GENOMIC DNA]</scope>
    <source>
        <strain evidence="2 3">CBS 33761</strain>
    </source>
</reference>